<name>A0A4U0SCK2_9ACTN</name>
<keyword evidence="2" id="KW-0843">Virulence</keyword>
<dbReference type="Gene3D" id="3.40.720.10">
    <property type="entry name" value="Alkaline Phosphatase, subunit A"/>
    <property type="match status" value="1"/>
</dbReference>
<dbReference type="GO" id="GO:0042578">
    <property type="term" value="F:phosphoric ester hydrolase activity"/>
    <property type="evidence" value="ECO:0007669"/>
    <property type="project" value="UniProtKB-ARBA"/>
</dbReference>
<dbReference type="PANTHER" id="PTHR31956:SF1">
    <property type="entry name" value="NON-SPECIFIC PHOSPHOLIPASE C1"/>
    <property type="match status" value="1"/>
</dbReference>
<sequence>MARPARWAAFVGAAALTVLGAAGPAAASGQAGQKSGGGTATPIKHVVVIYGENISFDHYFATYPQAANTDGTKFTASKRTPKSDNLLNAGLLKTNPNLYLPKRLTSSQAMTCDQNHSYGAEQYAADGGKADKYVQNTETSKCSAGLFGEPGLVMDYYDGNTVTGLWNYAQNYALNDKSFSSVYGPSTPGAINLISGQTHGGISVDPKTGQQTATPDTSVLAAGSVNAKGVGTVIGDPDPAYDDCSGKDHTSTSNLLAMQGKNIGDLLNAKGVTWGWFQGGFRPGTAWNGTSGTYATCANVTHTNLGGAAVEDYSPHHNPFSYYKSTSNPHHLPPKSISEIGHNGQANHNYDVTDFNSSLKAGNLPAVSFLKAAEYQDGHGGYSDPIDEQHFVVNEINALQQSPEWKSTAVILAYDDSDGWYDHAYAKPKNGSTDTSLASNGLATDSPACQTGPAAAAGYNDRCGPGTRQPLLVVSPYSKVNAVDHTATEQASITQFIENNWGTGRIGDASFDKGAGTLTNMFDFKHPNNKQVLLNSDGSVKSVKKIPHYTATAASTLATDNIAAQPLAATSTSSQSLPIGIGAGVLVAGGAGVALAMHRRRARGA</sequence>
<comment type="caution">
    <text evidence="5">The sequence shown here is derived from an EMBL/GenBank/DDBJ whole genome shotgun (WGS) entry which is preliminary data.</text>
</comment>
<dbReference type="PANTHER" id="PTHR31956">
    <property type="entry name" value="NON-SPECIFIC PHOSPHOLIPASE C4-RELATED"/>
    <property type="match status" value="1"/>
</dbReference>
<evidence type="ECO:0000256" key="4">
    <source>
        <dbReference type="SAM" id="SignalP"/>
    </source>
</evidence>
<keyword evidence="6" id="KW-1185">Reference proteome</keyword>
<dbReference type="Pfam" id="PF04185">
    <property type="entry name" value="Phosphoesterase"/>
    <property type="match status" value="1"/>
</dbReference>
<keyword evidence="3" id="KW-0472">Membrane</keyword>
<organism evidence="5 6">
    <name type="scientific">Actinacidiphila oryziradicis</name>
    <dbReference type="NCBI Taxonomy" id="2571141"/>
    <lineage>
        <taxon>Bacteria</taxon>
        <taxon>Bacillati</taxon>
        <taxon>Actinomycetota</taxon>
        <taxon>Actinomycetes</taxon>
        <taxon>Kitasatosporales</taxon>
        <taxon>Streptomycetaceae</taxon>
        <taxon>Actinacidiphila</taxon>
    </lineage>
</organism>
<gene>
    <name evidence="5" type="ORF">FCI23_31140</name>
</gene>
<reference evidence="5 6" key="1">
    <citation type="submission" date="2019-04" db="EMBL/GenBank/DDBJ databases">
        <title>Streptomyces oryziradicis sp. nov., a novel actinomycete isolated from rhizosphere soil of rice (Oryza sativa L.).</title>
        <authorList>
            <person name="Li C."/>
        </authorList>
    </citation>
    <scope>NUCLEOTIDE SEQUENCE [LARGE SCALE GENOMIC DNA]</scope>
    <source>
        <strain evidence="5 6">NEAU-C40</strain>
    </source>
</reference>
<dbReference type="InterPro" id="IPR007312">
    <property type="entry name" value="Phosphoesterase"/>
</dbReference>
<keyword evidence="3" id="KW-1133">Transmembrane helix</keyword>
<dbReference type="EMBL" id="SUMC01000037">
    <property type="protein sequence ID" value="TKA06533.1"/>
    <property type="molecule type" value="Genomic_DNA"/>
</dbReference>
<keyword evidence="4" id="KW-0732">Signal</keyword>
<evidence type="ECO:0000256" key="3">
    <source>
        <dbReference type="SAM" id="Phobius"/>
    </source>
</evidence>
<dbReference type="RefSeq" id="WP_136727296.1">
    <property type="nucleotide sequence ID" value="NZ_SUMC01000037.1"/>
</dbReference>
<dbReference type="AlphaFoldDB" id="A0A4U0SCK2"/>
<evidence type="ECO:0000256" key="1">
    <source>
        <dbReference type="ARBA" id="ARBA00022801"/>
    </source>
</evidence>
<dbReference type="Proteomes" id="UP000305778">
    <property type="component" value="Unassembled WGS sequence"/>
</dbReference>
<dbReference type="CDD" id="cd16013">
    <property type="entry name" value="AcpA"/>
    <property type="match status" value="1"/>
</dbReference>
<protein>
    <submittedName>
        <fullName evidence="5">Alkaline phosphatase family protein</fullName>
    </submittedName>
</protein>
<feature type="chain" id="PRO_5020498602" evidence="4">
    <location>
        <begin position="28"/>
        <end position="605"/>
    </location>
</feature>
<feature type="signal peptide" evidence="4">
    <location>
        <begin position="1"/>
        <end position="27"/>
    </location>
</feature>
<evidence type="ECO:0000313" key="5">
    <source>
        <dbReference type="EMBL" id="TKA06533.1"/>
    </source>
</evidence>
<accession>A0A4U0SCK2</accession>
<evidence type="ECO:0000256" key="2">
    <source>
        <dbReference type="ARBA" id="ARBA00023026"/>
    </source>
</evidence>
<dbReference type="InterPro" id="IPR017850">
    <property type="entry name" value="Alkaline_phosphatase_core_sf"/>
</dbReference>
<feature type="transmembrane region" description="Helical" evidence="3">
    <location>
        <begin position="577"/>
        <end position="597"/>
    </location>
</feature>
<proteinExistence type="predicted"/>
<dbReference type="OrthoDB" id="4181857at2"/>
<keyword evidence="3" id="KW-0812">Transmembrane</keyword>
<keyword evidence="1" id="KW-0378">Hydrolase</keyword>
<evidence type="ECO:0000313" key="6">
    <source>
        <dbReference type="Proteomes" id="UP000305778"/>
    </source>
</evidence>